<evidence type="ECO:0000313" key="8">
    <source>
        <dbReference type="Proteomes" id="UP000185062"/>
    </source>
</evidence>
<sequence>MQLFIWLLRIFLFLLLVSFAAKNSEPVTLYYYLDQTVQLPMSIVLLICFTLGTVIGYLSCLTTRFRKK</sequence>
<protein>
    <recommendedName>
        <fullName evidence="6">Lipopolysaccharide assembly protein A domain-containing protein</fullName>
    </recommendedName>
</protein>
<evidence type="ECO:0000256" key="2">
    <source>
        <dbReference type="ARBA" id="ARBA00022692"/>
    </source>
</evidence>
<evidence type="ECO:0000256" key="5">
    <source>
        <dbReference type="SAM" id="Phobius"/>
    </source>
</evidence>
<dbReference type="GO" id="GO:0005886">
    <property type="term" value="C:plasma membrane"/>
    <property type="evidence" value="ECO:0007669"/>
    <property type="project" value="InterPro"/>
</dbReference>
<feature type="transmembrane region" description="Helical" evidence="5">
    <location>
        <begin position="36"/>
        <end position="58"/>
    </location>
</feature>
<reference evidence="7 8" key="1">
    <citation type="submission" date="2016-12" db="EMBL/GenBank/DDBJ databases">
        <authorList>
            <person name="Song W.-J."/>
            <person name="Kurnit D.M."/>
        </authorList>
    </citation>
    <scope>NUCLEOTIDE SEQUENCE [LARGE SCALE GENOMIC DNA]</scope>
    <source>
        <strain evidence="7 8">ATCC 49181</strain>
    </source>
</reference>
<dbReference type="InterPro" id="IPR010445">
    <property type="entry name" value="LapA_dom"/>
</dbReference>
<proteinExistence type="predicted"/>
<accession>A0A1N6GXN1</accession>
<dbReference type="Proteomes" id="UP000185062">
    <property type="component" value="Unassembled WGS sequence"/>
</dbReference>
<dbReference type="eggNOG" id="COG5416">
    <property type="taxonomic scope" value="Bacteria"/>
</dbReference>
<keyword evidence="1" id="KW-1003">Cell membrane</keyword>
<keyword evidence="2 5" id="KW-0812">Transmembrane</keyword>
<evidence type="ECO:0000256" key="3">
    <source>
        <dbReference type="ARBA" id="ARBA00022989"/>
    </source>
</evidence>
<dbReference type="STRING" id="44575.SAMN05216419_1002125"/>
<dbReference type="RefSeq" id="WP_036572423.1">
    <property type="nucleotide sequence ID" value="NZ_FSRO01000001.1"/>
</dbReference>
<keyword evidence="4 5" id="KW-0472">Membrane</keyword>
<organism evidence="7 8">
    <name type="scientific">Nitrosomonas cryotolerans ATCC 49181</name>
    <dbReference type="NCBI Taxonomy" id="1131553"/>
    <lineage>
        <taxon>Bacteria</taxon>
        <taxon>Pseudomonadati</taxon>
        <taxon>Pseudomonadota</taxon>
        <taxon>Betaproteobacteria</taxon>
        <taxon>Nitrosomonadales</taxon>
        <taxon>Nitrosomonadaceae</taxon>
        <taxon>Nitrosomonas</taxon>
    </lineage>
</organism>
<evidence type="ECO:0000256" key="4">
    <source>
        <dbReference type="ARBA" id="ARBA00023136"/>
    </source>
</evidence>
<gene>
    <name evidence="7" type="ORF">SAMN02743940_0919</name>
</gene>
<keyword evidence="3 5" id="KW-1133">Transmembrane helix</keyword>
<dbReference type="EMBL" id="FSRO01000001">
    <property type="protein sequence ID" value="SIO12308.1"/>
    <property type="molecule type" value="Genomic_DNA"/>
</dbReference>
<evidence type="ECO:0000259" key="6">
    <source>
        <dbReference type="Pfam" id="PF06305"/>
    </source>
</evidence>
<evidence type="ECO:0000256" key="1">
    <source>
        <dbReference type="ARBA" id="ARBA00022475"/>
    </source>
</evidence>
<keyword evidence="8" id="KW-1185">Reference proteome</keyword>
<dbReference type="Pfam" id="PF06305">
    <property type="entry name" value="LapA_dom"/>
    <property type="match status" value="1"/>
</dbReference>
<evidence type="ECO:0000313" key="7">
    <source>
        <dbReference type="EMBL" id="SIO12308.1"/>
    </source>
</evidence>
<name>A0A1N6GXN1_9PROT</name>
<dbReference type="AlphaFoldDB" id="A0A1N6GXN1"/>
<feature type="domain" description="Lipopolysaccharide assembly protein A" evidence="6">
    <location>
        <begin position="22"/>
        <end position="68"/>
    </location>
</feature>